<organism evidence="9 10">
    <name type="scientific">Paenibacillus antri</name>
    <dbReference type="NCBI Taxonomy" id="2582848"/>
    <lineage>
        <taxon>Bacteria</taxon>
        <taxon>Bacillati</taxon>
        <taxon>Bacillota</taxon>
        <taxon>Bacilli</taxon>
        <taxon>Bacillales</taxon>
        <taxon>Paenibacillaceae</taxon>
        <taxon>Paenibacillus</taxon>
    </lineage>
</organism>
<dbReference type="RefSeq" id="WP_138197362.1">
    <property type="nucleotide sequence ID" value="NZ_VCIW01000023.1"/>
</dbReference>
<evidence type="ECO:0000256" key="2">
    <source>
        <dbReference type="ARBA" id="ARBA00009142"/>
    </source>
</evidence>
<dbReference type="Proteomes" id="UP000309676">
    <property type="component" value="Unassembled WGS sequence"/>
</dbReference>
<evidence type="ECO:0000313" key="9">
    <source>
        <dbReference type="EMBL" id="TLS49164.1"/>
    </source>
</evidence>
<feature type="transmembrane region" description="Helical" evidence="8">
    <location>
        <begin position="101"/>
        <end position="120"/>
    </location>
</feature>
<feature type="transmembrane region" description="Helical" evidence="8">
    <location>
        <begin position="231"/>
        <end position="250"/>
    </location>
</feature>
<feature type="transmembrane region" description="Helical" evidence="8">
    <location>
        <begin position="76"/>
        <end position="95"/>
    </location>
</feature>
<keyword evidence="3" id="KW-0813">Transport</keyword>
<dbReference type="GO" id="GO:0005886">
    <property type="term" value="C:plasma membrane"/>
    <property type="evidence" value="ECO:0007669"/>
    <property type="project" value="UniProtKB-SubCell"/>
</dbReference>
<dbReference type="AlphaFoldDB" id="A0A5R9G7Z0"/>
<dbReference type="InterPro" id="IPR002781">
    <property type="entry name" value="TM_pro_TauE-like"/>
</dbReference>
<keyword evidence="5 8" id="KW-0812">Transmembrane</keyword>
<keyword evidence="7 8" id="KW-0472">Membrane</keyword>
<comment type="similarity">
    <text evidence="2 8">Belongs to the 4-toluene sulfonate uptake permease (TSUP) (TC 2.A.102) family.</text>
</comment>
<evidence type="ECO:0000256" key="5">
    <source>
        <dbReference type="ARBA" id="ARBA00022692"/>
    </source>
</evidence>
<comment type="caution">
    <text evidence="9">The sequence shown here is derived from an EMBL/GenBank/DDBJ whole genome shotgun (WGS) entry which is preliminary data.</text>
</comment>
<protein>
    <recommendedName>
        <fullName evidence="8">Probable membrane transporter protein</fullName>
    </recommendedName>
</protein>
<keyword evidence="4 8" id="KW-1003">Cell membrane</keyword>
<keyword evidence="10" id="KW-1185">Reference proteome</keyword>
<evidence type="ECO:0000256" key="6">
    <source>
        <dbReference type="ARBA" id="ARBA00022989"/>
    </source>
</evidence>
<evidence type="ECO:0000256" key="1">
    <source>
        <dbReference type="ARBA" id="ARBA00004651"/>
    </source>
</evidence>
<evidence type="ECO:0000256" key="4">
    <source>
        <dbReference type="ARBA" id="ARBA00022475"/>
    </source>
</evidence>
<evidence type="ECO:0000313" key="10">
    <source>
        <dbReference type="Proteomes" id="UP000309676"/>
    </source>
</evidence>
<feature type="transmembrane region" description="Helical" evidence="8">
    <location>
        <begin position="12"/>
        <end position="32"/>
    </location>
</feature>
<feature type="transmembrane region" description="Helical" evidence="8">
    <location>
        <begin position="140"/>
        <end position="170"/>
    </location>
</feature>
<dbReference type="InterPro" id="IPR052017">
    <property type="entry name" value="TSUP"/>
</dbReference>
<feature type="transmembrane region" description="Helical" evidence="8">
    <location>
        <begin position="190"/>
        <end position="219"/>
    </location>
</feature>
<dbReference type="Pfam" id="PF01925">
    <property type="entry name" value="TauE"/>
    <property type="match status" value="1"/>
</dbReference>
<evidence type="ECO:0000256" key="7">
    <source>
        <dbReference type="ARBA" id="ARBA00023136"/>
    </source>
</evidence>
<dbReference type="EMBL" id="VCIW01000023">
    <property type="protein sequence ID" value="TLS49164.1"/>
    <property type="molecule type" value="Genomic_DNA"/>
</dbReference>
<sequence>METLLPETLLFLIAAGFIAAFVDSVVGGGGLISMPALLLAGLPPGVVLGTNKLGGTASSLTSAAQFLRSGHIEKKLAFALFPLSFAGSALGSYTVTLLPSAFLKPLVIVLLIAVTIYTIFKKSWGKDAVYRGLTNAKRALVAVAAFVIGYYDGFFGPGTGSFLLFAFLLLGFDFVRAAGNARLLNFASNVASLATFLYFGLVNFEYGIPMALAMIVGAYTGSRFAIKRGSAFVKPLFVAVTSLLIGKQLWDLWLP</sequence>
<dbReference type="OrthoDB" id="554695at2"/>
<gene>
    <name evidence="9" type="ORF">FE782_26390</name>
</gene>
<dbReference type="PANTHER" id="PTHR30269">
    <property type="entry name" value="TRANSMEMBRANE PROTEIN YFCA"/>
    <property type="match status" value="1"/>
</dbReference>
<evidence type="ECO:0000256" key="8">
    <source>
        <dbReference type="RuleBase" id="RU363041"/>
    </source>
</evidence>
<reference evidence="9 10" key="1">
    <citation type="submission" date="2019-05" db="EMBL/GenBank/DDBJ databases">
        <authorList>
            <person name="Narsing Rao M.P."/>
            <person name="Li W.J."/>
        </authorList>
    </citation>
    <scope>NUCLEOTIDE SEQUENCE [LARGE SCALE GENOMIC DNA]</scope>
    <source>
        <strain evidence="9 10">SYSU_K30003</strain>
    </source>
</reference>
<dbReference type="PANTHER" id="PTHR30269:SF0">
    <property type="entry name" value="MEMBRANE TRANSPORTER PROTEIN YFCA-RELATED"/>
    <property type="match status" value="1"/>
</dbReference>
<accession>A0A5R9G7Z0</accession>
<name>A0A5R9G7Z0_9BACL</name>
<keyword evidence="6 8" id="KW-1133">Transmembrane helix</keyword>
<comment type="subcellular location">
    <subcellularLocation>
        <location evidence="1 8">Cell membrane</location>
        <topology evidence="1 8">Multi-pass membrane protein</topology>
    </subcellularLocation>
</comment>
<proteinExistence type="inferred from homology"/>
<evidence type="ECO:0000256" key="3">
    <source>
        <dbReference type="ARBA" id="ARBA00022448"/>
    </source>
</evidence>